<gene>
    <name evidence="2" type="ORF">GCM10010842_20600</name>
</gene>
<sequence length="165" mass="17319">MPLPAMLSTVLCRICALILLSGGAALAAATLQITPLTWNVIGLDSNKVTQGPNTFPVGARVCNVGDAVATGVTAQFVWDSSNALINIRDRAALTFDDLAPGPAPARPNLLSRVPTNCRDAYFNIDVTRTDAAYTTSRQYRITAAAAGVASVSTPAGRELYVEKLV</sequence>
<evidence type="ECO:0008006" key="4">
    <source>
        <dbReference type="Google" id="ProtNLM"/>
    </source>
</evidence>
<dbReference type="EMBL" id="BMOR01000007">
    <property type="protein sequence ID" value="GGN38081.1"/>
    <property type="molecule type" value="Genomic_DNA"/>
</dbReference>
<keyword evidence="1" id="KW-0732">Signal</keyword>
<proteinExistence type="predicted"/>
<protein>
    <recommendedName>
        <fullName evidence="4">CARDB domain-containing protein</fullName>
    </recommendedName>
</protein>
<keyword evidence="3" id="KW-1185">Reference proteome</keyword>
<organism evidence="2 3">
    <name type="scientific">Deinococcus daejeonensis</name>
    <dbReference type="NCBI Taxonomy" id="1007098"/>
    <lineage>
        <taxon>Bacteria</taxon>
        <taxon>Thermotogati</taxon>
        <taxon>Deinococcota</taxon>
        <taxon>Deinococci</taxon>
        <taxon>Deinococcales</taxon>
        <taxon>Deinococcaceae</taxon>
        <taxon>Deinococcus</taxon>
    </lineage>
</organism>
<evidence type="ECO:0000313" key="2">
    <source>
        <dbReference type="EMBL" id="GGN38081.1"/>
    </source>
</evidence>
<evidence type="ECO:0000313" key="3">
    <source>
        <dbReference type="Proteomes" id="UP000645517"/>
    </source>
</evidence>
<comment type="caution">
    <text evidence="2">The sequence shown here is derived from an EMBL/GenBank/DDBJ whole genome shotgun (WGS) entry which is preliminary data.</text>
</comment>
<evidence type="ECO:0000256" key="1">
    <source>
        <dbReference type="SAM" id="SignalP"/>
    </source>
</evidence>
<dbReference type="Proteomes" id="UP000645517">
    <property type="component" value="Unassembled WGS sequence"/>
</dbReference>
<dbReference type="RefSeq" id="WP_189056521.1">
    <property type="nucleotide sequence ID" value="NZ_BMOR01000007.1"/>
</dbReference>
<name>A0ABQ2J5Y9_9DEIO</name>
<accession>A0ABQ2J5Y9</accession>
<feature type="signal peptide" evidence="1">
    <location>
        <begin position="1"/>
        <end position="27"/>
    </location>
</feature>
<feature type="chain" id="PRO_5045944339" description="CARDB domain-containing protein" evidence="1">
    <location>
        <begin position="28"/>
        <end position="165"/>
    </location>
</feature>
<reference evidence="3" key="1">
    <citation type="journal article" date="2019" name="Int. J. Syst. Evol. Microbiol.">
        <title>The Global Catalogue of Microorganisms (GCM) 10K type strain sequencing project: providing services to taxonomists for standard genome sequencing and annotation.</title>
        <authorList>
            <consortium name="The Broad Institute Genomics Platform"/>
            <consortium name="The Broad Institute Genome Sequencing Center for Infectious Disease"/>
            <person name="Wu L."/>
            <person name="Ma J."/>
        </authorList>
    </citation>
    <scope>NUCLEOTIDE SEQUENCE [LARGE SCALE GENOMIC DNA]</scope>
    <source>
        <strain evidence="3">JCM 16918</strain>
    </source>
</reference>